<accession>A0A0R1VUL1</accession>
<comment type="caution">
    <text evidence="2">The sequence shown here is derived from an EMBL/GenBank/DDBJ whole genome shotgun (WGS) entry which is preliminary data.</text>
</comment>
<protein>
    <submittedName>
        <fullName evidence="2">Uncharacterized protein</fullName>
    </submittedName>
</protein>
<evidence type="ECO:0000256" key="1">
    <source>
        <dbReference type="SAM" id="MobiDB-lite"/>
    </source>
</evidence>
<evidence type="ECO:0000313" key="3">
    <source>
        <dbReference type="Proteomes" id="UP000051307"/>
    </source>
</evidence>
<organism evidence="2 3">
    <name type="scientific">Lactobacillus kitasatonis DSM 16761 = JCM 1039</name>
    <dbReference type="NCBI Taxonomy" id="1423767"/>
    <lineage>
        <taxon>Bacteria</taxon>
        <taxon>Bacillati</taxon>
        <taxon>Bacillota</taxon>
        <taxon>Bacilli</taxon>
        <taxon>Lactobacillales</taxon>
        <taxon>Lactobacillaceae</taxon>
        <taxon>Lactobacillus</taxon>
    </lineage>
</organism>
<dbReference type="EMBL" id="AZFU01000014">
    <property type="protein sequence ID" value="KRM05164.1"/>
    <property type="molecule type" value="Genomic_DNA"/>
</dbReference>
<sequence>MAAYVISLVKDPDKDVRDSVGVDKPGTEGDRPRKSVMLANGGYEPDLKEDIKVRFK</sequence>
<name>A0A0R1VUL1_9LACO</name>
<feature type="region of interest" description="Disordered" evidence="1">
    <location>
        <begin position="15"/>
        <end position="41"/>
    </location>
</feature>
<reference evidence="2 3" key="1">
    <citation type="journal article" date="2015" name="Genome Announc.">
        <title>Expanding the biotechnology potential of lactobacilli through comparative genomics of 213 strains and associated genera.</title>
        <authorList>
            <person name="Sun Z."/>
            <person name="Harris H.M."/>
            <person name="McCann A."/>
            <person name="Guo C."/>
            <person name="Argimon S."/>
            <person name="Zhang W."/>
            <person name="Yang X."/>
            <person name="Jeffery I.B."/>
            <person name="Cooney J.C."/>
            <person name="Kagawa T.F."/>
            <person name="Liu W."/>
            <person name="Song Y."/>
            <person name="Salvetti E."/>
            <person name="Wrobel A."/>
            <person name="Rasinkangas P."/>
            <person name="Parkhill J."/>
            <person name="Rea M.C."/>
            <person name="O'Sullivan O."/>
            <person name="Ritari J."/>
            <person name="Douillard F.P."/>
            <person name="Paul Ross R."/>
            <person name="Yang R."/>
            <person name="Briner A.E."/>
            <person name="Felis G.E."/>
            <person name="de Vos W.M."/>
            <person name="Barrangou R."/>
            <person name="Klaenhammer T.R."/>
            <person name="Caufield P.W."/>
            <person name="Cui Y."/>
            <person name="Zhang H."/>
            <person name="O'Toole P.W."/>
        </authorList>
    </citation>
    <scope>NUCLEOTIDE SEQUENCE [LARGE SCALE GENOMIC DNA]</scope>
    <source>
        <strain evidence="2 3">DSM 16761</strain>
    </source>
</reference>
<gene>
    <name evidence="2" type="ORF">FC59_GL000222</name>
</gene>
<dbReference type="AlphaFoldDB" id="A0A0R1VUL1"/>
<dbReference type="PATRIC" id="fig|1423767.3.peg.232"/>
<proteinExistence type="predicted"/>
<dbReference type="Proteomes" id="UP000051307">
    <property type="component" value="Unassembled WGS sequence"/>
</dbReference>
<evidence type="ECO:0000313" key="2">
    <source>
        <dbReference type="EMBL" id="KRM05164.1"/>
    </source>
</evidence>
<feature type="compositionally biased region" description="Basic and acidic residues" evidence="1">
    <location>
        <begin position="15"/>
        <end position="33"/>
    </location>
</feature>